<feature type="region of interest" description="Disordered" evidence="1">
    <location>
        <begin position="112"/>
        <end position="174"/>
    </location>
</feature>
<feature type="compositionally biased region" description="Polar residues" evidence="1">
    <location>
        <begin position="333"/>
        <end position="366"/>
    </location>
</feature>
<dbReference type="AlphaFoldDB" id="A0A4E0RFQ7"/>
<gene>
    <name evidence="3" type="ORF">D915_008767</name>
</gene>
<feature type="compositionally biased region" description="Polar residues" evidence="1">
    <location>
        <begin position="139"/>
        <end position="158"/>
    </location>
</feature>
<evidence type="ECO:0000313" key="4">
    <source>
        <dbReference type="Proteomes" id="UP000230066"/>
    </source>
</evidence>
<proteinExistence type="predicted"/>
<feature type="compositionally biased region" description="Polar residues" evidence="1">
    <location>
        <begin position="49"/>
        <end position="64"/>
    </location>
</feature>
<feature type="compositionally biased region" description="Polar residues" evidence="1">
    <location>
        <begin position="1"/>
        <end position="17"/>
    </location>
</feature>
<evidence type="ECO:0000313" key="3">
    <source>
        <dbReference type="EMBL" id="THD20528.1"/>
    </source>
</evidence>
<evidence type="ECO:0000259" key="2">
    <source>
        <dbReference type="SMART" id="SM01126"/>
    </source>
</evidence>
<organism evidence="3 4">
    <name type="scientific">Fasciola hepatica</name>
    <name type="common">Liver fluke</name>
    <dbReference type="NCBI Taxonomy" id="6192"/>
    <lineage>
        <taxon>Eukaryota</taxon>
        <taxon>Metazoa</taxon>
        <taxon>Spiralia</taxon>
        <taxon>Lophotrochozoa</taxon>
        <taxon>Platyhelminthes</taxon>
        <taxon>Trematoda</taxon>
        <taxon>Digenea</taxon>
        <taxon>Plagiorchiida</taxon>
        <taxon>Echinostomata</taxon>
        <taxon>Echinostomatoidea</taxon>
        <taxon>Fasciolidae</taxon>
        <taxon>Fasciola</taxon>
    </lineage>
</organism>
<protein>
    <recommendedName>
        <fullName evidence="2">ISXO2-like transposase domain-containing protein</fullName>
    </recommendedName>
</protein>
<dbReference type="PANTHER" id="PTHR47163:SF2">
    <property type="entry name" value="SI:DKEY-17M8.2"/>
    <property type="match status" value="1"/>
</dbReference>
<dbReference type="PANTHER" id="PTHR47163">
    <property type="entry name" value="DDE_TNP_IS1595 DOMAIN-CONTAINING PROTEIN"/>
    <property type="match status" value="1"/>
</dbReference>
<name>A0A4E0RFQ7_FASHE</name>
<feature type="domain" description="ISXO2-like transposase" evidence="2">
    <location>
        <begin position="619"/>
        <end position="768"/>
    </location>
</feature>
<feature type="region of interest" description="Disordered" evidence="1">
    <location>
        <begin position="298"/>
        <end position="368"/>
    </location>
</feature>
<feature type="region of interest" description="Disordered" evidence="1">
    <location>
        <begin position="1"/>
        <end position="94"/>
    </location>
</feature>
<dbReference type="InterPro" id="IPR053164">
    <property type="entry name" value="IS1016-like_transposase"/>
</dbReference>
<dbReference type="Pfam" id="PF12762">
    <property type="entry name" value="DDE_Tnp_IS1595"/>
    <property type="match status" value="1"/>
</dbReference>
<sequence length="787" mass="89189">MSGYGKTSRTIPSQPFSKTKVIPIARPSGSGFGLSGTTTTVAVTPSRPGRSTLSTTKRMRSQPNFLDVKAPPSTQQASSSSASRSGAIRAPNNPILITGYERPYLTKKRQLTAPNQSLPTQQSSRNSSSSSRSFSYQRTGQTSYQPFFPQQQSVNSAPRTMRPASKRKTGRPHDELEGKIFKRCRPSVVTVSGTGQRFDDALTEDFCYTLAEYIPQEYGYSAIQKPPSGTETLLLENSTIAHEGSILKDGAHTESMDEGQNLIEKQSNSQVASLTPKRKKSRYLAAKEFAVFEDEFNRNTGTMRKPPPVENVAKSMPKTNQPSPSTSRKRRSNGNAKSQNTNELAHSSLDLSGSQPTNDAIGTTPSKKPLRIAVSPSYVELIKQSLPPDHVLVDENFNPRKNKRRYLNWRKCEKTNQREHKIGILSTLNLYSFRLTTGLVEILPLGDVNSRTLEGGNRIKADAICENVFHNRDNWLNEPSLRLMDFFHMWKDEVKLLCWLARRRLIPNQVKCSRFNCSQQLHLIPDRNNIDGWVWRCDRCCQTRSIRHRTIFKHCDLSLKTATQILYLWCIGHPTELIPFDTDTSPEEAKEWLYCIREVCRETNKELKERLGGIEEEDAEPGYCRVVEIDEALFTCRLKDRNGKDCVRKVWLLGGAERGTDRVFLVRCPQNSRDAFSLIPVVREFIKPGTAIITDDWEGYAPLNDLPEGYQHYVAQRSRGILNPGQEAVHIQKITCLWSHWKRSFESLNGTSVDDFDACLDEYLWRMQHSKAVLQSFCYSVTLLFDI</sequence>
<feature type="compositionally biased region" description="Low complexity" evidence="1">
    <location>
        <begin position="70"/>
        <end position="90"/>
    </location>
</feature>
<dbReference type="SMART" id="SM01126">
    <property type="entry name" value="DDE_Tnp_IS1595"/>
    <property type="match status" value="1"/>
</dbReference>
<accession>A0A4E0RFQ7</accession>
<keyword evidence="4" id="KW-1185">Reference proteome</keyword>
<dbReference type="InterPro" id="IPR024445">
    <property type="entry name" value="Tnp_ISXO2-like"/>
</dbReference>
<reference evidence="3" key="1">
    <citation type="submission" date="2019-03" db="EMBL/GenBank/DDBJ databases">
        <title>Improved annotation for the trematode Fasciola hepatica.</title>
        <authorList>
            <person name="Choi Y.-J."/>
            <person name="Martin J."/>
            <person name="Mitreva M."/>
        </authorList>
    </citation>
    <scope>NUCLEOTIDE SEQUENCE [LARGE SCALE GENOMIC DNA]</scope>
</reference>
<comment type="caution">
    <text evidence="3">The sequence shown here is derived from an EMBL/GenBank/DDBJ whole genome shotgun (WGS) entry which is preliminary data.</text>
</comment>
<feature type="compositionally biased region" description="Polar residues" evidence="1">
    <location>
        <begin position="317"/>
        <end position="326"/>
    </location>
</feature>
<dbReference type="Proteomes" id="UP000230066">
    <property type="component" value="Unassembled WGS sequence"/>
</dbReference>
<dbReference type="EMBL" id="JXXN02004521">
    <property type="protein sequence ID" value="THD20528.1"/>
    <property type="molecule type" value="Genomic_DNA"/>
</dbReference>
<evidence type="ECO:0000256" key="1">
    <source>
        <dbReference type="SAM" id="MobiDB-lite"/>
    </source>
</evidence>
<feature type="compositionally biased region" description="Low complexity" evidence="1">
    <location>
        <begin position="121"/>
        <end position="138"/>
    </location>
</feature>